<evidence type="ECO:0000313" key="2">
    <source>
        <dbReference type="EMBL" id="WGM09003.1"/>
    </source>
</evidence>
<feature type="domain" description="Transglycosylase SLT" evidence="1">
    <location>
        <begin position="12"/>
        <end position="111"/>
    </location>
</feature>
<gene>
    <name evidence="2" type="ORF">QE258_27225</name>
</gene>
<accession>A0ABY8NX94</accession>
<protein>
    <submittedName>
        <fullName evidence="2">Lytic transglycosylase domain-containing protein</fullName>
    </submittedName>
</protein>
<proteinExistence type="predicted"/>
<dbReference type="EMBL" id="CP123535">
    <property type="protein sequence ID" value="WGM09003.1"/>
    <property type="molecule type" value="Genomic_DNA"/>
</dbReference>
<dbReference type="InterPro" id="IPR008258">
    <property type="entry name" value="Transglycosylase_SLT_dom_1"/>
</dbReference>
<organism evidence="2 3">
    <name type="scientific">Arsenophonus nasoniae</name>
    <name type="common">son-killer infecting Nasonia vitripennis</name>
    <dbReference type="NCBI Taxonomy" id="638"/>
    <lineage>
        <taxon>Bacteria</taxon>
        <taxon>Pseudomonadati</taxon>
        <taxon>Pseudomonadota</taxon>
        <taxon>Gammaproteobacteria</taxon>
        <taxon>Enterobacterales</taxon>
        <taxon>Morganellaceae</taxon>
        <taxon>Arsenophonus</taxon>
    </lineage>
</organism>
<dbReference type="Pfam" id="PF01464">
    <property type="entry name" value="SLT"/>
    <property type="match status" value="1"/>
</dbReference>
<sequence length="144" mass="16532">MILPYLLMCAPLIHPDTLNDIARVESSFNPYAIAVVSKPVKSFLPKSHQEAREIIQHLEDKNKNYSVGLMQINRVNFKRFRVTGEQLLDGCTNLNVAEKILIDCYHRGKNLKILFLVRSLTGKNLSTKIQKIRILNKKNKSFIP</sequence>
<dbReference type="Proteomes" id="UP001177592">
    <property type="component" value="Plasmid paNv_CAN12"/>
</dbReference>
<dbReference type="Gene3D" id="1.10.530.10">
    <property type="match status" value="1"/>
</dbReference>
<dbReference type="InterPro" id="IPR023346">
    <property type="entry name" value="Lysozyme-like_dom_sf"/>
</dbReference>
<keyword evidence="2" id="KW-0614">Plasmid</keyword>
<name>A0ABY8NX94_9GAMM</name>
<reference evidence="2" key="1">
    <citation type="submission" date="2023-04" db="EMBL/GenBank/DDBJ databases">
        <title>Genome dynamics across the evolutionary transition to endosymbiosis.</title>
        <authorList>
            <person name="Siozios S."/>
            <person name="Nadal-Jimenez P."/>
            <person name="Azagi T."/>
            <person name="Sprong H."/>
            <person name="Frost C.L."/>
            <person name="Parratt S.R."/>
            <person name="Taylor G."/>
            <person name="Brettell L."/>
            <person name="Lew K.C."/>
            <person name="Croft L."/>
            <person name="King K.C."/>
            <person name="Brockhurst M.A."/>
            <person name="Hypsa V."/>
            <person name="Novakova E."/>
            <person name="Darby A.C."/>
            <person name="Hurst G.D.D."/>
        </authorList>
    </citation>
    <scope>NUCLEOTIDE SEQUENCE</scope>
    <source>
        <strain evidence="2">ANv_CAN</strain>
        <plasmid evidence="2">paNv_CAN12</plasmid>
    </source>
</reference>
<evidence type="ECO:0000259" key="1">
    <source>
        <dbReference type="Pfam" id="PF01464"/>
    </source>
</evidence>
<dbReference type="RefSeq" id="WP_280632653.1">
    <property type="nucleotide sequence ID" value="NZ_CP123535.1"/>
</dbReference>
<evidence type="ECO:0000313" key="3">
    <source>
        <dbReference type="Proteomes" id="UP001177592"/>
    </source>
</evidence>
<keyword evidence="3" id="KW-1185">Reference proteome</keyword>
<dbReference type="CDD" id="cd16892">
    <property type="entry name" value="LT_VirB1-like"/>
    <property type="match status" value="1"/>
</dbReference>
<geneLocation type="plasmid" evidence="2 3">
    <name>paNv_CAN12</name>
</geneLocation>
<dbReference type="SUPFAM" id="SSF53955">
    <property type="entry name" value="Lysozyme-like"/>
    <property type="match status" value="1"/>
</dbReference>